<dbReference type="AlphaFoldDB" id="A0AAE1YW54"/>
<dbReference type="GO" id="GO:0010088">
    <property type="term" value="P:phloem development"/>
    <property type="evidence" value="ECO:0007669"/>
    <property type="project" value="InterPro"/>
</dbReference>
<dbReference type="PANTHER" id="PTHR33232">
    <property type="entry name" value="PROTEIN SIEVE ELEMENT OCCLUSION B-LIKE"/>
    <property type="match status" value="1"/>
</dbReference>
<comment type="caution">
    <text evidence="3">The sequence shown here is derived from an EMBL/GenBank/DDBJ whole genome shotgun (WGS) entry which is preliminary data.</text>
</comment>
<dbReference type="InterPro" id="IPR027942">
    <property type="entry name" value="SEO_N"/>
</dbReference>
<keyword evidence="4" id="KW-1185">Reference proteome</keyword>
<dbReference type="Proteomes" id="UP001293254">
    <property type="component" value="Unassembled WGS sequence"/>
</dbReference>
<dbReference type="EMBL" id="JACGWO010000001">
    <property type="protein sequence ID" value="KAK4437351.1"/>
    <property type="molecule type" value="Genomic_DNA"/>
</dbReference>
<gene>
    <name evidence="3" type="ORF">Salat_0069000</name>
</gene>
<feature type="domain" description="Sieve element occlusion N-terminal" evidence="2">
    <location>
        <begin position="34"/>
        <end position="221"/>
    </location>
</feature>
<feature type="region of interest" description="Disordered" evidence="1">
    <location>
        <begin position="250"/>
        <end position="272"/>
    </location>
</feature>
<evidence type="ECO:0000313" key="3">
    <source>
        <dbReference type="EMBL" id="KAK4437351.1"/>
    </source>
</evidence>
<evidence type="ECO:0000256" key="1">
    <source>
        <dbReference type="SAM" id="MobiDB-lite"/>
    </source>
</evidence>
<proteinExistence type="predicted"/>
<reference evidence="3" key="1">
    <citation type="submission" date="2020-06" db="EMBL/GenBank/DDBJ databases">
        <authorList>
            <person name="Li T."/>
            <person name="Hu X."/>
            <person name="Zhang T."/>
            <person name="Song X."/>
            <person name="Zhang H."/>
            <person name="Dai N."/>
            <person name="Sheng W."/>
            <person name="Hou X."/>
            <person name="Wei L."/>
        </authorList>
    </citation>
    <scope>NUCLEOTIDE SEQUENCE</scope>
    <source>
        <strain evidence="3">3651</strain>
        <tissue evidence="3">Leaf</tissue>
    </source>
</reference>
<name>A0AAE1YW54_9LAMI</name>
<dbReference type="InterPro" id="IPR039299">
    <property type="entry name" value="SEOA"/>
</dbReference>
<dbReference type="Pfam" id="PF14576">
    <property type="entry name" value="SEO_N"/>
    <property type="match status" value="1"/>
</dbReference>
<protein>
    <recommendedName>
        <fullName evidence="2">Sieve element occlusion N-terminal domain-containing protein</fullName>
    </recommendedName>
</protein>
<sequence>MQSAANTVSVEGDILYLDKQKFINLANKTLSPSEDNEQDLKDLLKLVRVIFESNKVEAKPERTPQRTDSASRARGAILQRYASIIGQEIAVQDGKSDSDKTWKILDAHPEIPLKTKAILALVAFGTMYGKARLAALSRNSNQLAMSIALLKQQPDVQADELKKWFEALSRVIKLTLDIADRLMDLKETQRLSLNDMMLLSTTVYRIVNIVVICWSQVMTILVKHIRNDIYSFLCLLESWERELSNKRREIERKSSAKDMVPQEVSPEQPHQLIKPTSSTSCWMKLCHLLTLTSGKSNNNLS</sequence>
<evidence type="ECO:0000259" key="2">
    <source>
        <dbReference type="Pfam" id="PF14576"/>
    </source>
</evidence>
<reference evidence="3" key="2">
    <citation type="journal article" date="2024" name="Plant">
        <title>Genomic evolution and insights into agronomic trait innovations of Sesamum species.</title>
        <authorList>
            <person name="Miao H."/>
            <person name="Wang L."/>
            <person name="Qu L."/>
            <person name="Liu H."/>
            <person name="Sun Y."/>
            <person name="Le M."/>
            <person name="Wang Q."/>
            <person name="Wei S."/>
            <person name="Zheng Y."/>
            <person name="Lin W."/>
            <person name="Duan Y."/>
            <person name="Cao H."/>
            <person name="Xiong S."/>
            <person name="Wang X."/>
            <person name="Wei L."/>
            <person name="Li C."/>
            <person name="Ma Q."/>
            <person name="Ju M."/>
            <person name="Zhao R."/>
            <person name="Li G."/>
            <person name="Mu C."/>
            <person name="Tian Q."/>
            <person name="Mei H."/>
            <person name="Zhang T."/>
            <person name="Gao T."/>
            <person name="Zhang H."/>
        </authorList>
    </citation>
    <scope>NUCLEOTIDE SEQUENCE</scope>
    <source>
        <strain evidence="3">3651</strain>
    </source>
</reference>
<accession>A0AAE1YW54</accession>
<evidence type="ECO:0000313" key="4">
    <source>
        <dbReference type="Proteomes" id="UP001293254"/>
    </source>
</evidence>
<dbReference type="PANTHER" id="PTHR33232:SF20">
    <property type="entry name" value="PROTEIN SIEVE ELEMENT OCCLUSION B-LIKE"/>
    <property type="match status" value="1"/>
</dbReference>
<organism evidence="3 4">
    <name type="scientific">Sesamum alatum</name>
    <dbReference type="NCBI Taxonomy" id="300844"/>
    <lineage>
        <taxon>Eukaryota</taxon>
        <taxon>Viridiplantae</taxon>
        <taxon>Streptophyta</taxon>
        <taxon>Embryophyta</taxon>
        <taxon>Tracheophyta</taxon>
        <taxon>Spermatophyta</taxon>
        <taxon>Magnoliopsida</taxon>
        <taxon>eudicotyledons</taxon>
        <taxon>Gunneridae</taxon>
        <taxon>Pentapetalae</taxon>
        <taxon>asterids</taxon>
        <taxon>lamiids</taxon>
        <taxon>Lamiales</taxon>
        <taxon>Pedaliaceae</taxon>
        <taxon>Sesamum</taxon>
    </lineage>
</organism>